<dbReference type="AlphaFoldDB" id="U2MD68"/>
<feature type="compositionally biased region" description="Basic residues" evidence="1">
    <location>
        <begin position="101"/>
        <end position="113"/>
    </location>
</feature>
<dbReference type="EMBL" id="AWVF01000031">
    <property type="protein sequence ID" value="ERJ97258.1"/>
    <property type="molecule type" value="Genomic_DNA"/>
</dbReference>
<dbReference type="HOGENOM" id="CLU_2131700_0_0_9"/>
<dbReference type="RefSeq" id="WP_021681935.1">
    <property type="nucleotide sequence ID" value="NZ_KI260389.1"/>
</dbReference>
<dbReference type="PATRIC" id="fig|411473.3.peg.256"/>
<organism evidence="2 3">
    <name type="scientific">Ruminococcus callidus ATCC 27760</name>
    <dbReference type="NCBI Taxonomy" id="411473"/>
    <lineage>
        <taxon>Bacteria</taxon>
        <taxon>Bacillati</taxon>
        <taxon>Bacillota</taxon>
        <taxon>Clostridia</taxon>
        <taxon>Eubacteriales</taxon>
        <taxon>Oscillospiraceae</taxon>
        <taxon>Ruminococcus</taxon>
    </lineage>
</organism>
<sequence length="113" mass="12225">MKIKMNRKVAAKSAVKGRRVMADTDVAPEASELLFEAEDVADLVSEVTGEDVDVTADDTSVTFDIGEDSYVVEAEGTEDAVESCTTITSKKKAVSASTNRRAGRQIKRVARRK</sequence>
<gene>
    <name evidence="2" type="ORF">RUMCAL_00330</name>
</gene>
<feature type="region of interest" description="Disordered" evidence="1">
    <location>
        <begin position="92"/>
        <end position="113"/>
    </location>
</feature>
<reference evidence="2 3" key="1">
    <citation type="submission" date="2013-07" db="EMBL/GenBank/DDBJ databases">
        <authorList>
            <person name="Weinstock G."/>
            <person name="Sodergren E."/>
            <person name="Wylie T."/>
            <person name="Fulton L."/>
            <person name="Fulton R."/>
            <person name="Fronick C."/>
            <person name="O'Laughlin M."/>
            <person name="Godfrey J."/>
            <person name="Miner T."/>
            <person name="Herter B."/>
            <person name="Appelbaum E."/>
            <person name="Cordes M."/>
            <person name="Lek S."/>
            <person name="Wollam A."/>
            <person name="Pepin K.H."/>
            <person name="Palsikar V.B."/>
            <person name="Mitreva M."/>
            <person name="Wilson R.K."/>
        </authorList>
    </citation>
    <scope>NUCLEOTIDE SEQUENCE [LARGE SCALE GENOMIC DNA]</scope>
    <source>
        <strain evidence="2 3">ATCC 27760</strain>
    </source>
</reference>
<accession>U2MD68</accession>
<proteinExistence type="predicted"/>
<name>U2MD68_9FIRM</name>
<protein>
    <submittedName>
        <fullName evidence="2">Uncharacterized protein</fullName>
    </submittedName>
</protein>
<evidence type="ECO:0000313" key="3">
    <source>
        <dbReference type="Proteomes" id="UP000016662"/>
    </source>
</evidence>
<dbReference type="STRING" id="411473.RUMCAL_00330"/>
<evidence type="ECO:0000313" key="2">
    <source>
        <dbReference type="EMBL" id="ERJ97258.1"/>
    </source>
</evidence>
<evidence type="ECO:0000256" key="1">
    <source>
        <dbReference type="SAM" id="MobiDB-lite"/>
    </source>
</evidence>
<dbReference type="Proteomes" id="UP000016662">
    <property type="component" value="Unassembled WGS sequence"/>
</dbReference>
<keyword evidence="3" id="KW-1185">Reference proteome</keyword>
<comment type="caution">
    <text evidence="2">The sequence shown here is derived from an EMBL/GenBank/DDBJ whole genome shotgun (WGS) entry which is preliminary data.</text>
</comment>